<evidence type="ECO:0000256" key="1">
    <source>
        <dbReference type="SAM" id="SignalP"/>
    </source>
</evidence>
<protein>
    <recommendedName>
        <fullName evidence="3">DUF4397 domain-containing protein</fullName>
    </recommendedName>
</protein>
<dbReference type="Proteomes" id="UP000886188">
    <property type="component" value="Unassembled WGS sequence"/>
</dbReference>
<gene>
    <name evidence="2" type="ORF">ENH88_17525</name>
</gene>
<accession>A0A7V1D1M3</accession>
<proteinExistence type="predicted"/>
<feature type="chain" id="PRO_5031008195" description="DUF4397 domain-containing protein" evidence="1">
    <location>
        <begin position="23"/>
        <end position="454"/>
    </location>
</feature>
<organism evidence="2">
    <name type="scientific">Pseudoalteromonas prydzensis</name>
    <dbReference type="NCBI Taxonomy" id="182141"/>
    <lineage>
        <taxon>Bacteria</taxon>
        <taxon>Pseudomonadati</taxon>
        <taxon>Pseudomonadota</taxon>
        <taxon>Gammaproteobacteria</taxon>
        <taxon>Alteromonadales</taxon>
        <taxon>Pseudoalteromonadaceae</taxon>
        <taxon>Pseudoalteromonas</taxon>
    </lineage>
</organism>
<evidence type="ECO:0000313" key="2">
    <source>
        <dbReference type="EMBL" id="HEA18205.1"/>
    </source>
</evidence>
<keyword evidence="1" id="KW-0732">Signal</keyword>
<sequence>MRYPLFKTALTTTLLATLTACSGDDSSSSESGYIQLYNGSYNSPYTRLFIEDAERSGADFADVTTRHNYSTNNYDVSFKYLDANDSYITISEKAVSVKDDMTQLWVMNGDFSEPTFSELSVPTGGDEGSANLGFFNIVGENLSFDVYLANDDGLFATAELIASPTYLNELALQNFDEGYYTLYLTQSGSTDVLFESASVYFNDEASYVVMIRPSYATEENGITLDVVTASNSVTALKHQNAQGQLRFINTIDDYSQVSFSATRGSQTSATDVTSNDMYSNYIELDPNSYSIAMLDETGNKIVDNFLLTLEREQSNLGVFYNDKDYGPRMMTVKETLTPSSYSHKVTVVNLIDSYAGQDISDVDVVFTLNGETVDDAKNIIDGIDQYDQEEQIVDNEIYTTYVLYEDNGQQIVLMQQGDMDFSQEGNYILILEHDETSSTGYKMTLERTVTDSVE</sequence>
<reference evidence="2" key="1">
    <citation type="journal article" date="2020" name="mSystems">
        <title>Genome- and Community-Level Interaction Insights into Carbon Utilization and Element Cycling Functions of Hydrothermarchaeota in Hydrothermal Sediment.</title>
        <authorList>
            <person name="Zhou Z."/>
            <person name="Liu Y."/>
            <person name="Xu W."/>
            <person name="Pan J."/>
            <person name="Luo Z.H."/>
            <person name="Li M."/>
        </authorList>
    </citation>
    <scope>NUCLEOTIDE SEQUENCE [LARGE SCALE GENOMIC DNA]</scope>
    <source>
        <strain evidence="2">HyVt-346</strain>
    </source>
</reference>
<dbReference type="PROSITE" id="PS51257">
    <property type="entry name" value="PROKAR_LIPOPROTEIN"/>
    <property type="match status" value="1"/>
</dbReference>
<name>A0A7V1D1M3_9GAMM</name>
<dbReference type="RefSeq" id="WP_304184182.1">
    <property type="nucleotide sequence ID" value="NZ_DRGM01000176.1"/>
</dbReference>
<evidence type="ECO:0008006" key="3">
    <source>
        <dbReference type="Google" id="ProtNLM"/>
    </source>
</evidence>
<dbReference type="AlphaFoldDB" id="A0A7V1D1M3"/>
<comment type="caution">
    <text evidence="2">The sequence shown here is derived from an EMBL/GenBank/DDBJ whole genome shotgun (WGS) entry which is preliminary data.</text>
</comment>
<dbReference type="EMBL" id="DRGM01000176">
    <property type="protein sequence ID" value="HEA18205.1"/>
    <property type="molecule type" value="Genomic_DNA"/>
</dbReference>
<feature type="signal peptide" evidence="1">
    <location>
        <begin position="1"/>
        <end position="22"/>
    </location>
</feature>